<feature type="domain" description="BHLH" evidence="2">
    <location>
        <begin position="468"/>
        <end position="522"/>
    </location>
</feature>
<sequence>MCRSVREGVWVRGVTCLRLVSCAATSPRHASPARQSTTKKTKPRLTPLRATPPPYPSAHPMHDASTQDSAARSILDQVDHYLNERDFYATHAAHAVDRVRDDATPEHQHEDGCVVPTTTSATTSTSRHATLSPTNPPWGMPEGMPDPLHGHDRELEFQLEFDLLDAHHDPPHGVHVDNGAFGAGVAFSPAVSPMVVPAFPSKTATPYVLPGVPHSLSSSSSRTDAHRQFSPLTSPALTASDKSLAGGSSYQRSLSYWGSNGKGQDDALPPPSQTHSSRYSSSSSRGKRTPLSTPALTATTSATSTGTAASSTASRVVKQSPQISSHRKSLSTKIKTNWDDMFALPASSIPPERARSSSASSSGASNPDAPPDPDELRVAPSAVMATFPKVILPSNFSTKRSASPSHEDRNVLLATDSPVIRPKHPSAHLSRNASAGSIHTRATPELKPTPRASKPPVADAGWDEDDHTKKEIHKAAEQGRRNRLNVALLELHSLIPNEFKESVSIPSKATTVELACKYIRHLTGKPDDDDP</sequence>
<feature type="compositionally biased region" description="Low complexity" evidence="1">
    <location>
        <begin position="276"/>
        <end position="314"/>
    </location>
</feature>
<feature type="region of interest" description="Disordered" evidence="1">
    <location>
        <begin position="344"/>
        <end position="376"/>
    </location>
</feature>
<feature type="compositionally biased region" description="Polar residues" evidence="1">
    <location>
        <begin position="230"/>
        <end position="258"/>
    </location>
</feature>
<feature type="compositionally biased region" description="Low complexity" evidence="1">
    <location>
        <begin position="345"/>
        <end position="367"/>
    </location>
</feature>
<organism evidence="3 4">
    <name type="scientific">Lachancea mirantina</name>
    <dbReference type="NCBI Taxonomy" id="1230905"/>
    <lineage>
        <taxon>Eukaryota</taxon>
        <taxon>Fungi</taxon>
        <taxon>Dikarya</taxon>
        <taxon>Ascomycota</taxon>
        <taxon>Saccharomycotina</taxon>
        <taxon>Saccharomycetes</taxon>
        <taxon>Saccharomycetales</taxon>
        <taxon>Saccharomycetaceae</taxon>
        <taxon>Lachancea</taxon>
    </lineage>
</organism>
<dbReference type="Proteomes" id="UP000191024">
    <property type="component" value="Chromosome B"/>
</dbReference>
<reference evidence="3 4" key="1">
    <citation type="submission" date="2016-03" db="EMBL/GenBank/DDBJ databases">
        <authorList>
            <person name="Devillers H."/>
        </authorList>
    </citation>
    <scope>NUCLEOTIDE SEQUENCE [LARGE SCALE GENOMIC DNA]</scope>
    <source>
        <strain evidence="3">CBS 11717</strain>
    </source>
</reference>
<protein>
    <submittedName>
        <fullName evidence="3">LAMI_0B04544g1_1</fullName>
    </submittedName>
</protein>
<dbReference type="Gene3D" id="4.10.280.10">
    <property type="entry name" value="Helix-loop-helix DNA-binding domain"/>
    <property type="match status" value="1"/>
</dbReference>
<gene>
    <name evidence="3" type="ORF">LAMI_0B04544G</name>
</gene>
<dbReference type="InterPro" id="IPR036638">
    <property type="entry name" value="HLH_DNA-bd_sf"/>
</dbReference>
<feature type="compositionally biased region" description="Basic and acidic residues" evidence="1">
    <location>
        <begin position="466"/>
        <end position="478"/>
    </location>
</feature>
<feature type="region of interest" description="Disordered" evidence="1">
    <location>
        <begin position="213"/>
        <end position="331"/>
    </location>
</feature>
<dbReference type="OrthoDB" id="5344169at2759"/>
<dbReference type="InterPro" id="IPR011598">
    <property type="entry name" value="bHLH_dom"/>
</dbReference>
<feature type="region of interest" description="Disordered" evidence="1">
    <location>
        <begin position="104"/>
        <end position="139"/>
    </location>
</feature>
<dbReference type="SMART" id="SM00353">
    <property type="entry name" value="HLH"/>
    <property type="match status" value="1"/>
</dbReference>
<dbReference type="AlphaFoldDB" id="A0A1G4IVM0"/>
<dbReference type="SUPFAM" id="SSF47459">
    <property type="entry name" value="HLH, helix-loop-helix DNA-binding domain"/>
    <property type="match status" value="1"/>
</dbReference>
<evidence type="ECO:0000313" key="3">
    <source>
        <dbReference type="EMBL" id="SCU81032.1"/>
    </source>
</evidence>
<dbReference type="Pfam" id="PF00010">
    <property type="entry name" value="HLH"/>
    <property type="match status" value="1"/>
</dbReference>
<name>A0A1G4IVM0_9SACH</name>
<accession>A0A1G4IVM0</accession>
<feature type="region of interest" description="Disordered" evidence="1">
    <location>
        <begin position="27"/>
        <end position="67"/>
    </location>
</feature>
<dbReference type="STRING" id="1230905.A0A1G4IVM0"/>
<feature type="region of interest" description="Disordered" evidence="1">
    <location>
        <begin position="416"/>
        <end position="478"/>
    </location>
</feature>
<evidence type="ECO:0000313" key="4">
    <source>
        <dbReference type="Proteomes" id="UP000191024"/>
    </source>
</evidence>
<dbReference type="GO" id="GO:0046983">
    <property type="term" value="F:protein dimerization activity"/>
    <property type="evidence" value="ECO:0007669"/>
    <property type="project" value="InterPro"/>
</dbReference>
<feature type="compositionally biased region" description="Low complexity" evidence="1">
    <location>
        <begin position="117"/>
        <end position="126"/>
    </location>
</feature>
<evidence type="ECO:0000259" key="2">
    <source>
        <dbReference type="PROSITE" id="PS50888"/>
    </source>
</evidence>
<dbReference type="EMBL" id="LT598464">
    <property type="protein sequence ID" value="SCU81032.1"/>
    <property type="molecule type" value="Genomic_DNA"/>
</dbReference>
<dbReference type="PROSITE" id="PS50888">
    <property type="entry name" value="BHLH"/>
    <property type="match status" value="1"/>
</dbReference>
<evidence type="ECO:0000256" key="1">
    <source>
        <dbReference type="SAM" id="MobiDB-lite"/>
    </source>
</evidence>
<proteinExistence type="predicted"/>
<keyword evidence="4" id="KW-1185">Reference proteome</keyword>